<dbReference type="GO" id="GO:0044231">
    <property type="term" value="C:host cell presynaptic membrane"/>
    <property type="evidence" value="ECO:0007669"/>
    <property type="project" value="UniProtKB-KW"/>
</dbReference>
<comment type="subcellular location">
    <subcellularLocation>
        <location evidence="2">Secreted</location>
    </subcellularLocation>
    <subcellularLocation>
        <location evidence="1">Target cell membrane</location>
    </subcellularLocation>
</comment>
<evidence type="ECO:0000256" key="3">
    <source>
        <dbReference type="ARBA" id="ARBA00022483"/>
    </source>
</evidence>
<evidence type="ECO:0000256" key="2">
    <source>
        <dbReference type="ARBA" id="ARBA00004613"/>
    </source>
</evidence>
<dbReference type="AlphaFoldDB" id="A0AAV6U1A9"/>
<dbReference type="Pfam" id="PF12796">
    <property type="entry name" value="Ank_2"/>
    <property type="match status" value="1"/>
</dbReference>
<dbReference type="InterPro" id="IPR002110">
    <property type="entry name" value="Ankyrin_rpt"/>
</dbReference>
<keyword evidence="4" id="KW-0964">Secreted</keyword>
<evidence type="ECO:0000256" key="9">
    <source>
        <dbReference type="ARBA" id="ARBA00023028"/>
    </source>
</evidence>
<keyword evidence="3" id="KW-0268">Exocytosis</keyword>
<name>A0AAV6U1A9_9ARAC</name>
<evidence type="ECO:0008006" key="15">
    <source>
        <dbReference type="Google" id="ProtNLM"/>
    </source>
</evidence>
<dbReference type="GO" id="GO:0004842">
    <property type="term" value="F:ubiquitin-protein transferase activity"/>
    <property type="evidence" value="ECO:0007669"/>
    <property type="project" value="TreeGrafter"/>
</dbReference>
<feature type="repeat" description="ANK" evidence="12">
    <location>
        <begin position="37"/>
        <end position="72"/>
    </location>
</feature>
<dbReference type="InterPro" id="IPR036770">
    <property type="entry name" value="Ankyrin_rpt-contain_sf"/>
</dbReference>
<evidence type="ECO:0000256" key="4">
    <source>
        <dbReference type="ARBA" id="ARBA00022525"/>
    </source>
</evidence>
<dbReference type="GO" id="GO:0090729">
    <property type="term" value="F:toxin activity"/>
    <property type="evidence" value="ECO:0007669"/>
    <property type="project" value="UniProtKB-KW"/>
</dbReference>
<evidence type="ECO:0000256" key="5">
    <source>
        <dbReference type="ARBA" id="ARBA00022537"/>
    </source>
</evidence>
<protein>
    <recommendedName>
        <fullName evidence="15">Ankyrin repeat protein</fullName>
    </recommendedName>
</protein>
<keyword evidence="6" id="KW-0800">Toxin</keyword>
<keyword evidence="9" id="KW-0638">Presynaptic neurotoxin</keyword>
<evidence type="ECO:0000256" key="7">
    <source>
        <dbReference type="ARBA" id="ARBA00022699"/>
    </source>
</evidence>
<dbReference type="GO" id="GO:0005576">
    <property type="term" value="C:extracellular region"/>
    <property type="evidence" value="ECO:0007669"/>
    <property type="project" value="UniProtKB-SubCell"/>
</dbReference>
<dbReference type="PANTHER" id="PTHR24171:SF8">
    <property type="entry name" value="BRCA1-ASSOCIATED RING DOMAIN PROTEIN 1"/>
    <property type="match status" value="1"/>
</dbReference>
<evidence type="ECO:0000256" key="11">
    <source>
        <dbReference type="ARBA" id="ARBA00023298"/>
    </source>
</evidence>
<dbReference type="Proteomes" id="UP000827092">
    <property type="component" value="Unassembled WGS sequence"/>
</dbReference>
<evidence type="ECO:0000256" key="12">
    <source>
        <dbReference type="PROSITE-ProRule" id="PRU00023"/>
    </source>
</evidence>
<feature type="repeat" description="ANK" evidence="12">
    <location>
        <begin position="214"/>
        <end position="246"/>
    </location>
</feature>
<keyword evidence="10 12" id="KW-0040">ANK repeat</keyword>
<evidence type="ECO:0000256" key="8">
    <source>
        <dbReference type="ARBA" id="ARBA00022737"/>
    </source>
</evidence>
<dbReference type="PANTHER" id="PTHR24171">
    <property type="entry name" value="ANKYRIN REPEAT DOMAIN-CONTAINING PROTEIN 39-RELATED"/>
    <property type="match status" value="1"/>
</dbReference>
<keyword evidence="8" id="KW-0677">Repeat</keyword>
<evidence type="ECO:0000313" key="13">
    <source>
        <dbReference type="EMBL" id="KAG8177718.1"/>
    </source>
</evidence>
<evidence type="ECO:0000256" key="10">
    <source>
        <dbReference type="ARBA" id="ARBA00023043"/>
    </source>
</evidence>
<dbReference type="GO" id="GO:0006887">
    <property type="term" value="P:exocytosis"/>
    <property type="evidence" value="ECO:0007669"/>
    <property type="project" value="UniProtKB-KW"/>
</dbReference>
<dbReference type="GO" id="GO:0070531">
    <property type="term" value="C:BRCA1-A complex"/>
    <property type="evidence" value="ECO:0007669"/>
    <property type="project" value="TreeGrafter"/>
</dbReference>
<dbReference type="PROSITE" id="PS50297">
    <property type="entry name" value="ANK_REP_REGION"/>
    <property type="match status" value="1"/>
</dbReference>
<keyword evidence="14" id="KW-1185">Reference proteome</keyword>
<keyword evidence="11" id="KW-1053">Target membrane</keyword>
<reference evidence="13 14" key="1">
    <citation type="journal article" date="2022" name="Nat. Ecol. Evol.">
        <title>A masculinizing supergene underlies an exaggerated male reproductive morph in a spider.</title>
        <authorList>
            <person name="Hendrickx F."/>
            <person name="De Corte Z."/>
            <person name="Sonet G."/>
            <person name="Van Belleghem S.M."/>
            <person name="Kostlbacher S."/>
            <person name="Vangestel C."/>
        </authorList>
    </citation>
    <scope>NUCLEOTIDE SEQUENCE [LARGE SCALE GENOMIC DNA]</scope>
    <source>
        <strain evidence="13">W744_W776</strain>
    </source>
</reference>
<evidence type="ECO:0000313" key="14">
    <source>
        <dbReference type="Proteomes" id="UP000827092"/>
    </source>
</evidence>
<proteinExistence type="predicted"/>
<dbReference type="Pfam" id="PF00023">
    <property type="entry name" value="Ank"/>
    <property type="match status" value="1"/>
</dbReference>
<dbReference type="PROSITE" id="PS50088">
    <property type="entry name" value="ANK_REPEAT"/>
    <property type="match status" value="2"/>
</dbReference>
<dbReference type="GO" id="GO:0085020">
    <property type="term" value="P:protein K6-linked ubiquitination"/>
    <property type="evidence" value="ECO:0007669"/>
    <property type="project" value="TreeGrafter"/>
</dbReference>
<dbReference type="SUPFAM" id="SSF48403">
    <property type="entry name" value="Ankyrin repeat"/>
    <property type="match status" value="1"/>
</dbReference>
<keyword evidence="7" id="KW-0528">Neurotoxin</keyword>
<dbReference type="GO" id="GO:0031436">
    <property type="term" value="C:BRCA1-BARD1 complex"/>
    <property type="evidence" value="ECO:0007669"/>
    <property type="project" value="TreeGrafter"/>
</dbReference>
<dbReference type="GO" id="GO:0044218">
    <property type="term" value="C:other organism cell membrane"/>
    <property type="evidence" value="ECO:0007669"/>
    <property type="project" value="UniProtKB-KW"/>
</dbReference>
<comment type="caution">
    <text evidence="13">The sequence shown here is derived from an EMBL/GenBank/DDBJ whole genome shotgun (WGS) entry which is preliminary data.</text>
</comment>
<evidence type="ECO:0000256" key="6">
    <source>
        <dbReference type="ARBA" id="ARBA00022656"/>
    </source>
</evidence>
<keyword evidence="11" id="KW-0472">Membrane</keyword>
<organism evidence="13 14">
    <name type="scientific">Oedothorax gibbosus</name>
    <dbReference type="NCBI Taxonomy" id="931172"/>
    <lineage>
        <taxon>Eukaryota</taxon>
        <taxon>Metazoa</taxon>
        <taxon>Ecdysozoa</taxon>
        <taxon>Arthropoda</taxon>
        <taxon>Chelicerata</taxon>
        <taxon>Arachnida</taxon>
        <taxon>Araneae</taxon>
        <taxon>Araneomorphae</taxon>
        <taxon>Entelegynae</taxon>
        <taxon>Araneoidea</taxon>
        <taxon>Linyphiidae</taxon>
        <taxon>Erigoninae</taxon>
        <taxon>Oedothorax</taxon>
    </lineage>
</organism>
<keyword evidence="5" id="KW-1052">Target cell membrane</keyword>
<dbReference type="SMART" id="SM00248">
    <property type="entry name" value="ANK"/>
    <property type="match status" value="7"/>
</dbReference>
<gene>
    <name evidence="13" type="ORF">JTE90_026560</name>
</gene>
<accession>A0AAV6U1A9</accession>
<sequence length="459" mass="52360">MVEVTSVHDILDKPGYTYEQIQILLRRDSSSINQVLGGKAPLHRVLKGPSRGPASIVKLLLEYDANPNLRDYKQESPLLMTVMRRDRLDVVRELVEAGARIQPRGELPLCTLRVYLDAQAEVSVVEMLIQAGADFNVATSYERTPVYPAFQYKDKDDVERIKALLDSSGVDLNIRNPWNTTLLHECITWAHEPPLDFIEYLLDRGLDVDAVDDFGITAMHEAAKQGWPSVVKLLLKRGASLYRRNYKGESPLCIAVSYRHGFDFIKLLLNCGAKVCPLALTNALENYNSQKTWETLDTFLLLVQFCYLQNYPYFTVSYVVRGHFLHDYLLNFGEACKHELRMMQKEDVGGGRVLFEFMHVFYASQMDNVYEKESFDTDMILKIVNVNKYPLFSGIISDKLGRTLLREKLAESTVYVCKEIQGPKGVIEKNISLNSDALIHMESFLDKSALLNMILAFHR</sequence>
<dbReference type="Gene3D" id="1.25.40.20">
    <property type="entry name" value="Ankyrin repeat-containing domain"/>
    <property type="match status" value="2"/>
</dbReference>
<evidence type="ECO:0000256" key="1">
    <source>
        <dbReference type="ARBA" id="ARBA00004175"/>
    </source>
</evidence>
<dbReference type="EMBL" id="JAFNEN010000757">
    <property type="protein sequence ID" value="KAG8177718.1"/>
    <property type="molecule type" value="Genomic_DNA"/>
</dbReference>